<dbReference type="STRING" id="102684.AU079_02635"/>
<evidence type="ECO:0000313" key="5">
    <source>
        <dbReference type="EMBL" id="SUN67914.1"/>
    </source>
</evidence>
<dbReference type="EC" id="2.1.1.226" evidence="5"/>
<dbReference type="PIRSF" id="PIRSF005578">
    <property type="entry name" value="TlyA"/>
    <property type="match status" value="1"/>
</dbReference>
<comment type="similarity">
    <text evidence="2">Belongs to the TlyA family.</text>
</comment>
<accession>A0A380KL73</accession>
<dbReference type="InterPro" id="IPR036986">
    <property type="entry name" value="S4_RNA-bd_sf"/>
</dbReference>
<dbReference type="PROSITE" id="PS50889">
    <property type="entry name" value="S4"/>
    <property type="match status" value="1"/>
</dbReference>
<evidence type="ECO:0000256" key="1">
    <source>
        <dbReference type="ARBA" id="ARBA00022884"/>
    </source>
</evidence>
<dbReference type="PANTHER" id="PTHR32319">
    <property type="entry name" value="BACTERIAL HEMOLYSIN-LIKE PROTEIN"/>
    <property type="match status" value="1"/>
</dbReference>
<name>A0A380KL73_9STRE</name>
<dbReference type="Proteomes" id="UP000255352">
    <property type="component" value="Unassembled WGS sequence"/>
</dbReference>
<evidence type="ECO:0000256" key="2">
    <source>
        <dbReference type="ARBA" id="ARBA00029460"/>
    </source>
</evidence>
<reference evidence="5 6" key="1">
    <citation type="submission" date="2018-06" db="EMBL/GenBank/DDBJ databases">
        <authorList>
            <consortium name="Pathogen Informatics"/>
            <person name="Doyle S."/>
        </authorList>
    </citation>
    <scope>NUCLEOTIDE SEQUENCE [LARGE SCALE GENOMIC DNA]</scope>
    <source>
        <strain evidence="5 6">NCTC13760</strain>
    </source>
</reference>
<dbReference type="NCBIfam" id="TIGR00478">
    <property type="entry name" value="tly"/>
    <property type="match status" value="1"/>
</dbReference>
<dbReference type="PANTHER" id="PTHR32319:SF0">
    <property type="entry name" value="BACTERIAL HEMOLYSIN-LIKE PROTEIN"/>
    <property type="match status" value="1"/>
</dbReference>
<dbReference type="Pfam" id="PF01728">
    <property type="entry name" value="FtsJ"/>
    <property type="match status" value="1"/>
</dbReference>
<dbReference type="InterPro" id="IPR004538">
    <property type="entry name" value="Hemolysin_A/TlyA"/>
</dbReference>
<dbReference type="InterPro" id="IPR047048">
    <property type="entry name" value="TlyA"/>
</dbReference>
<dbReference type="Pfam" id="PF01479">
    <property type="entry name" value="S4"/>
    <property type="match status" value="1"/>
</dbReference>
<gene>
    <name evidence="5" type="primary">tlyA</name>
    <name evidence="5" type="ORF">NCTC13760_00591</name>
</gene>
<evidence type="ECO:0000313" key="6">
    <source>
        <dbReference type="Proteomes" id="UP000255352"/>
    </source>
</evidence>
<protein>
    <submittedName>
        <fullName evidence="5">Putative hemolysin</fullName>
        <ecNumber evidence="5">2.1.1.226</ecNumber>
    </submittedName>
</protein>
<dbReference type="Gene3D" id="3.10.290.10">
    <property type="entry name" value="RNA-binding S4 domain"/>
    <property type="match status" value="1"/>
</dbReference>
<dbReference type="RefSeq" id="WP_006531525.1">
    <property type="nucleotide sequence ID" value="NZ_CABKNK020000007.1"/>
</dbReference>
<dbReference type="CDD" id="cd00165">
    <property type="entry name" value="S4"/>
    <property type="match status" value="1"/>
</dbReference>
<proteinExistence type="inferred from homology"/>
<sequence>MPKERVDVLAYKQGLFETREQAKRGVMAGLVVNVINGERYDKPGEKIDDATELKLKGEKLKYVSRGGLKLEKALQVFEISVNGQTTIDIGASTGGFTDVMLQNGAKLVYAVDVGTNQLVWKLRQDERVRSMEQYNFRYAELADFTKGQPTFASIDVSFISLNLILPALHNILADDGQVVALIKPQFEAGRDQIGKNGIIRDNAVHQKVLETVTSFAVNFGFTVKGIDFSPIQGGHGNIEFLAHLQKSDDAKNLVVAMIPEVVEKAHKEFKDEKE</sequence>
<evidence type="ECO:0000259" key="4">
    <source>
        <dbReference type="SMART" id="SM00363"/>
    </source>
</evidence>
<dbReference type="Gene3D" id="3.40.50.150">
    <property type="entry name" value="Vaccinia Virus protein VP39"/>
    <property type="match status" value="1"/>
</dbReference>
<keyword evidence="5" id="KW-0808">Transferase</keyword>
<organism evidence="5 6">
    <name type="scientific">Streptococcus infantarius</name>
    <dbReference type="NCBI Taxonomy" id="102684"/>
    <lineage>
        <taxon>Bacteria</taxon>
        <taxon>Bacillati</taxon>
        <taxon>Bacillota</taxon>
        <taxon>Bacilli</taxon>
        <taxon>Lactobacillales</taxon>
        <taxon>Streptococcaceae</taxon>
        <taxon>Streptococcus</taxon>
    </lineage>
</organism>
<dbReference type="SUPFAM" id="SSF53335">
    <property type="entry name" value="S-adenosyl-L-methionine-dependent methyltransferases"/>
    <property type="match status" value="1"/>
</dbReference>
<dbReference type="GO" id="GO:0008168">
    <property type="term" value="F:methyltransferase activity"/>
    <property type="evidence" value="ECO:0007669"/>
    <property type="project" value="UniProtKB-KW"/>
</dbReference>
<dbReference type="InterPro" id="IPR029063">
    <property type="entry name" value="SAM-dependent_MTases_sf"/>
</dbReference>
<dbReference type="AlphaFoldDB" id="A0A380KL73"/>
<feature type="domain" description="RNA-binding S4" evidence="4">
    <location>
        <begin position="4"/>
        <end position="71"/>
    </location>
</feature>
<dbReference type="GO" id="GO:0032259">
    <property type="term" value="P:methylation"/>
    <property type="evidence" value="ECO:0007669"/>
    <property type="project" value="UniProtKB-KW"/>
</dbReference>
<dbReference type="EMBL" id="UHFP01000001">
    <property type="protein sequence ID" value="SUN67914.1"/>
    <property type="molecule type" value="Genomic_DNA"/>
</dbReference>
<evidence type="ECO:0000256" key="3">
    <source>
        <dbReference type="PROSITE-ProRule" id="PRU00182"/>
    </source>
</evidence>
<keyword evidence="1 3" id="KW-0694">RNA-binding</keyword>
<dbReference type="SMART" id="SM00363">
    <property type="entry name" value="S4"/>
    <property type="match status" value="1"/>
</dbReference>
<dbReference type="SUPFAM" id="SSF55174">
    <property type="entry name" value="Alpha-L RNA-binding motif"/>
    <property type="match status" value="1"/>
</dbReference>
<dbReference type="InterPro" id="IPR002942">
    <property type="entry name" value="S4_RNA-bd"/>
</dbReference>
<dbReference type="GeneID" id="69902255"/>
<dbReference type="GO" id="GO:0003723">
    <property type="term" value="F:RNA binding"/>
    <property type="evidence" value="ECO:0007669"/>
    <property type="project" value="UniProtKB-KW"/>
</dbReference>
<dbReference type="InterPro" id="IPR002877">
    <property type="entry name" value="RNA_MeTrfase_FtsJ_dom"/>
</dbReference>
<keyword evidence="5" id="KW-0489">Methyltransferase</keyword>